<dbReference type="InterPro" id="IPR001650">
    <property type="entry name" value="Helicase_C-like"/>
</dbReference>
<dbReference type="PANTHER" id="PTHR47961:SF13">
    <property type="entry name" value="ACTIVATING SIGNAL COINTEGRATOR 1 COMPLEX SUBUNIT 3"/>
    <property type="match status" value="1"/>
</dbReference>
<sequence length="224" mass="25249">MIRILGLSATLPNYLDVASFLHVNPYIGLFFFDSRFRPVPLGQTFVGVKATNKIQQLHDMEEICYNKVLEQVKDGHQVMVFVHARNATVRTAMGLIEMAKNHGEIGFFQPNQGADYGHCEKQIQRSRNKEMKEMFPEGFGIHHAGMLRSDRSMMESMFSKGHLKVLVCTATLAWGVNLPAHAVIIKVLLFHSAGLAVPLQFKFLCLSLRKIYHLLSQDGVCCSK</sequence>
<evidence type="ECO:0000256" key="3">
    <source>
        <dbReference type="ARBA" id="ARBA00022806"/>
    </source>
</evidence>
<dbReference type="AlphaFoldDB" id="A0A6I9N858"/>
<dbReference type="InterPro" id="IPR050474">
    <property type="entry name" value="Hel308_SKI2-like"/>
</dbReference>
<evidence type="ECO:0000313" key="7">
    <source>
        <dbReference type="RefSeq" id="XP_010770250.1"/>
    </source>
</evidence>
<dbReference type="Gene3D" id="3.40.50.300">
    <property type="entry name" value="P-loop containing nucleotide triphosphate hydrolases"/>
    <property type="match status" value="2"/>
</dbReference>
<dbReference type="InterPro" id="IPR027417">
    <property type="entry name" value="P-loop_NTPase"/>
</dbReference>
<dbReference type="KEGG" id="ncc:104946170"/>
<dbReference type="GO" id="GO:0005524">
    <property type="term" value="F:ATP binding"/>
    <property type="evidence" value="ECO:0007669"/>
    <property type="project" value="UniProtKB-KW"/>
</dbReference>
<dbReference type="Pfam" id="PF00271">
    <property type="entry name" value="Helicase_C"/>
    <property type="match status" value="1"/>
</dbReference>
<keyword evidence="2" id="KW-0378">Hydrolase</keyword>
<evidence type="ECO:0000256" key="4">
    <source>
        <dbReference type="ARBA" id="ARBA00022840"/>
    </source>
</evidence>
<dbReference type="OrthoDB" id="5575at2759"/>
<feature type="domain" description="Helicase C-terminal" evidence="5">
    <location>
        <begin position="136"/>
        <end position="185"/>
    </location>
</feature>
<gene>
    <name evidence="7" type="primary">LOC104946170</name>
</gene>
<name>A0A6I9N858_9TELE</name>
<evidence type="ECO:0000256" key="2">
    <source>
        <dbReference type="ARBA" id="ARBA00022801"/>
    </source>
</evidence>
<protein>
    <submittedName>
        <fullName evidence="7">Activating signal cointegrator 1 complex subunit 3-like</fullName>
    </submittedName>
</protein>
<keyword evidence="1" id="KW-0547">Nucleotide-binding</keyword>
<dbReference type="Proteomes" id="UP000504611">
    <property type="component" value="Unplaced"/>
</dbReference>
<evidence type="ECO:0000313" key="6">
    <source>
        <dbReference type="Proteomes" id="UP000504611"/>
    </source>
</evidence>
<dbReference type="GeneID" id="104946170"/>
<dbReference type="GO" id="GO:0016787">
    <property type="term" value="F:hydrolase activity"/>
    <property type="evidence" value="ECO:0007669"/>
    <property type="project" value="UniProtKB-KW"/>
</dbReference>
<keyword evidence="6" id="KW-1185">Reference proteome</keyword>
<dbReference type="GO" id="GO:0004386">
    <property type="term" value="F:helicase activity"/>
    <property type="evidence" value="ECO:0007669"/>
    <property type="project" value="UniProtKB-KW"/>
</dbReference>
<organism evidence="6 7">
    <name type="scientific">Notothenia coriiceps</name>
    <name type="common">black rockcod</name>
    <dbReference type="NCBI Taxonomy" id="8208"/>
    <lineage>
        <taxon>Eukaryota</taxon>
        <taxon>Metazoa</taxon>
        <taxon>Chordata</taxon>
        <taxon>Craniata</taxon>
        <taxon>Vertebrata</taxon>
        <taxon>Euteleostomi</taxon>
        <taxon>Actinopterygii</taxon>
        <taxon>Neopterygii</taxon>
        <taxon>Teleostei</taxon>
        <taxon>Neoteleostei</taxon>
        <taxon>Acanthomorphata</taxon>
        <taxon>Eupercaria</taxon>
        <taxon>Perciformes</taxon>
        <taxon>Notothenioidei</taxon>
        <taxon>Nototheniidae</taxon>
        <taxon>Notothenia</taxon>
    </lineage>
</organism>
<keyword evidence="3" id="KW-0347">Helicase</keyword>
<dbReference type="SUPFAM" id="SSF52540">
    <property type="entry name" value="P-loop containing nucleoside triphosphate hydrolases"/>
    <property type="match status" value="1"/>
</dbReference>
<proteinExistence type="predicted"/>
<keyword evidence="4" id="KW-0067">ATP-binding</keyword>
<evidence type="ECO:0000256" key="1">
    <source>
        <dbReference type="ARBA" id="ARBA00022741"/>
    </source>
</evidence>
<reference evidence="7" key="1">
    <citation type="submission" date="2025-08" db="UniProtKB">
        <authorList>
            <consortium name="RefSeq"/>
        </authorList>
    </citation>
    <scope>IDENTIFICATION</scope>
    <source>
        <tissue evidence="7">Muscle</tissue>
    </source>
</reference>
<dbReference type="PANTHER" id="PTHR47961">
    <property type="entry name" value="DNA POLYMERASE THETA, PUTATIVE (AFU_ORTHOLOGUE AFUA_1G05260)-RELATED"/>
    <property type="match status" value="1"/>
</dbReference>
<evidence type="ECO:0000259" key="5">
    <source>
        <dbReference type="Pfam" id="PF00271"/>
    </source>
</evidence>
<dbReference type="RefSeq" id="XP_010770250.1">
    <property type="nucleotide sequence ID" value="XM_010771948.1"/>
</dbReference>
<accession>A0A6I9N858</accession>